<dbReference type="OrthoDB" id="9760188at2"/>
<evidence type="ECO:0000256" key="7">
    <source>
        <dbReference type="PIRNR" id="PIRNR006630"/>
    </source>
</evidence>
<feature type="domain" description="CN hydrolase" evidence="8">
    <location>
        <begin position="5"/>
        <end position="240"/>
    </location>
</feature>
<dbReference type="GO" id="GO:0004359">
    <property type="term" value="F:glutaminase activity"/>
    <property type="evidence" value="ECO:0007669"/>
    <property type="project" value="InterPro"/>
</dbReference>
<dbReference type="AlphaFoldDB" id="A0A3A9JEY6"/>
<dbReference type="Gene3D" id="3.40.50.620">
    <property type="entry name" value="HUPs"/>
    <property type="match status" value="1"/>
</dbReference>
<evidence type="ECO:0000256" key="5">
    <source>
        <dbReference type="ARBA" id="ARBA00022840"/>
    </source>
</evidence>
<dbReference type="RefSeq" id="WP_120636660.1">
    <property type="nucleotide sequence ID" value="NZ_RAQU01000008.1"/>
</dbReference>
<dbReference type="InterPro" id="IPR022310">
    <property type="entry name" value="NAD/GMP_synthase"/>
</dbReference>
<keyword evidence="11" id="KW-1185">Reference proteome</keyword>
<evidence type="ECO:0000313" key="12">
    <source>
        <dbReference type="Proteomes" id="UP000278036"/>
    </source>
</evidence>
<comment type="pathway">
    <text evidence="1 7">Cofactor biosynthesis; NAD(+) biosynthesis; NAD(+) from deamido-NAD(+) (L-Gln route): step 1/1.</text>
</comment>
<comment type="similarity">
    <text evidence="2 7">In the C-terminal section; belongs to the NAD synthetase family.</text>
</comment>
<dbReference type="GO" id="GO:0005524">
    <property type="term" value="F:ATP binding"/>
    <property type="evidence" value="ECO:0007669"/>
    <property type="project" value="UniProtKB-UniRule"/>
</dbReference>
<sequence>MTDRLRIALAQLNPHPGAVAANAARIRAARAEAAAMGAEVLVTPQFSLGGAPPEDLARVPAFIAACEAALDALAAGTADGGPGLILGGPWAEGGRLFDAAFLLDGGRILARRARHLPPPDGVFDPGPAPGPVVFRELRLGLMVGNDWRDPAVPETLAESGAEILLAVDADPFTQGEPERRIDLAVARVVETGLPFAFTSQVGGQGEWVFDGGGFVLNADRSLALRQPMFSEAVTRTDWTRGEDGWACAAQPLPLALPAPEQLWRALVLALADHVRRGGFSGVLLELSGDVDSALLAACAVDALGAAQVRALLLPAPETGPERLEDAAACAALLGIEAEALPIAPALAGFQAMLGEAGEAMRGHIRAAALLARAEASGALPLAGGNRSGFTLCHGEAATGYAPLRDLWQTEVLDLARWRNTGKPVLPARLLERPCPAPPGLPPYRDLDPILQALTAAAPDPAPLLARGIEPGIIKQVWRLLDRAGYKRRQAPPGVTLGRHAFGRERRYPLFHGFTDLVP</sequence>
<evidence type="ECO:0000313" key="9">
    <source>
        <dbReference type="EMBL" id="RKK05897.1"/>
    </source>
</evidence>
<name>A0A3A9JEY6_9PROT</name>
<protein>
    <recommendedName>
        <fullName evidence="7">Glutamine-dependent NAD(+) synthetase</fullName>
        <ecNumber evidence="7">6.3.5.1</ecNumber>
    </recommendedName>
    <alternativeName>
        <fullName evidence="7">NAD(+) synthase [glutamine-hydrolyzing]</fullName>
    </alternativeName>
</protein>
<dbReference type="EC" id="6.3.5.1" evidence="7"/>
<dbReference type="CDD" id="cd00553">
    <property type="entry name" value="NAD_synthase"/>
    <property type="match status" value="1"/>
</dbReference>
<accession>A0A3A9JEY6</accession>
<evidence type="ECO:0000256" key="6">
    <source>
        <dbReference type="ARBA" id="ARBA00023027"/>
    </source>
</evidence>
<dbReference type="GO" id="GO:0003952">
    <property type="term" value="F:NAD+ synthase (glutamine-hydrolyzing) activity"/>
    <property type="evidence" value="ECO:0007669"/>
    <property type="project" value="UniProtKB-UniRule"/>
</dbReference>
<keyword evidence="5 7" id="KW-0067">ATP-binding</keyword>
<dbReference type="GO" id="GO:0005737">
    <property type="term" value="C:cytoplasm"/>
    <property type="evidence" value="ECO:0007669"/>
    <property type="project" value="InterPro"/>
</dbReference>
<dbReference type="Gene3D" id="1.10.10.1510">
    <property type="match status" value="1"/>
</dbReference>
<dbReference type="Pfam" id="PF00795">
    <property type="entry name" value="CN_hydrolase"/>
    <property type="match status" value="1"/>
</dbReference>
<dbReference type="InterPro" id="IPR036526">
    <property type="entry name" value="C-N_Hydrolase_sf"/>
</dbReference>
<keyword evidence="3 7" id="KW-0436">Ligase</keyword>
<dbReference type="Pfam" id="PF02540">
    <property type="entry name" value="NAD_synthase"/>
    <property type="match status" value="1"/>
</dbReference>
<comment type="catalytic activity">
    <reaction evidence="7">
        <text>deamido-NAD(+) + L-glutamine + ATP + H2O = L-glutamate + AMP + diphosphate + NAD(+) + H(+)</text>
        <dbReference type="Rhea" id="RHEA:24384"/>
        <dbReference type="ChEBI" id="CHEBI:15377"/>
        <dbReference type="ChEBI" id="CHEBI:15378"/>
        <dbReference type="ChEBI" id="CHEBI:29985"/>
        <dbReference type="ChEBI" id="CHEBI:30616"/>
        <dbReference type="ChEBI" id="CHEBI:33019"/>
        <dbReference type="ChEBI" id="CHEBI:57540"/>
        <dbReference type="ChEBI" id="CHEBI:58359"/>
        <dbReference type="ChEBI" id="CHEBI:58437"/>
        <dbReference type="ChEBI" id="CHEBI:456215"/>
        <dbReference type="EC" id="6.3.5.1"/>
    </reaction>
</comment>
<evidence type="ECO:0000259" key="8">
    <source>
        <dbReference type="PROSITE" id="PS50263"/>
    </source>
</evidence>
<evidence type="ECO:0000313" key="11">
    <source>
        <dbReference type="Proteomes" id="UP000274097"/>
    </source>
</evidence>
<dbReference type="InterPro" id="IPR003010">
    <property type="entry name" value="C-N_Hydrolase"/>
</dbReference>
<gene>
    <name evidence="9" type="ORF">D6Z83_02020</name>
    <name evidence="10" type="ORF">EBE87_05585</name>
</gene>
<proteinExistence type="inferred from homology"/>
<dbReference type="UniPathway" id="UPA00253">
    <property type="reaction ID" value="UER00334"/>
</dbReference>
<dbReference type="PIRSF" id="PIRSF006630">
    <property type="entry name" value="NADS_GAT"/>
    <property type="match status" value="1"/>
</dbReference>
<dbReference type="CDD" id="cd07570">
    <property type="entry name" value="GAT_Gln-NAD-synth"/>
    <property type="match status" value="1"/>
</dbReference>
<dbReference type="EMBL" id="RFLX01000003">
    <property type="protein sequence ID" value="RMI25874.1"/>
    <property type="molecule type" value="Genomic_DNA"/>
</dbReference>
<dbReference type="SUPFAM" id="SSF52402">
    <property type="entry name" value="Adenine nucleotide alpha hydrolases-like"/>
    <property type="match status" value="1"/>
</dbReference>
<dbReference type="InterPro" id="IPR014445">
    <property type="entry name" value="Gln-dep_NAD_synthase"/>
</dbReference>
<dbReference type="PROSITE" id="PS50263">
    <property type="entry name" value="CN_HYDROLASE"/>
    <property type="match status" value="1"/>
</dbReference>
<dbReference type="InParanoid" id="A0A3A9JEY6"/>
<dbReference type="SUPFAM" id="SSF56317">
    <property type="entry name" value="Carbon-nitrogen hydrolase"/>
    <property type="match status" value="1"/>
</dbReference>
<dbReference type="GO" id="GO:0009435">
    <property type="term" value="P:NAD+ biosynthetic process"/>
    <property type="evidence" value="ECO:0007669"/>
    <property type="project" value="UniProtKB-UniRule"/>
</dbReference>
<evidence type="ECO:0000313" key="10">
    <source>
        <dbReference type="EMBL" id="RMI25874.1"/>
    </source>
</evidence>
<dbReference type="Proteomes" id="UP000274097">
    <property type="component" value="Unassembled WGS sequence"/>
</dbReference>
<dbReference type="InterPro" id="IPR014729">
    <property type="entry name" value="Rossmann-like_a/b/a_fold"/>
</dbReference>
<dbReference type="PANTHER" id="PTHR23090">
    <property type="entry name" value="NH 3 /GLUTAMINE-DEPENDENT NAD + SYNTHETASE"/>
    <property type="match status" value="1"/>
</dbReference>
<keyword evidence="6 7" id="KW-0520">NAD</keyword>
<organism evidence="9 12">
    <name type="scientific">Teichococcus wenyumeiae</name>
    <dbReference type="NCBI Taxonomy" id="2478470"/>
    <lineage>
        <taxon>Bacteria</taxon>
        <taxon>Pseudomonadati</taxon>
        <taxon>Pseudomonadota</taxon>
        <taxon>Alphaproteobacteria</taxon>
        <taxon>Acetobacterales</taxon>
        <taxon>Roseomonadaceae</taxon>
        <taxon>Roseomonas</taxon>
    </lineage>
</organism>
<evidence type="ECO:0000256" key="4">
    <source>
        <dbReference type="ARBA" id="ARBA00022741"/>
    </source>
</evidence>
<keyword evidence="4 7" id="KW-0547">Nucleotide-binding</keyword>
<dbReference type="InterPro" id="IPR003694">
    <property type="entry name" value="NAD_synthase"/>
</dbReference>
<dbReference type="PANTHER" id="PTHR23090:SF9">
    <property type="entry name" value="GLUTAMINE-DEPENDENT NAD(+) SYNTHETASE"/>
    <property type="match status" value="1"/>
</dbReference>
<dbReference type="Gene3D" id="3.60.110.10">
    <property type="entry name" value="Carbon-nitrogen hydrolase"/>
    <property type="match status" value="1"/>
</dbReference>
<dbReference type="Proteomes" id="UP000278036">
    <property type="component" value="Unassembled WGS sequence"/>
</dbReference>
<reference evidence="9 12" key="1">
    <citation type="submission" date="2018-09" db="EMBL/GenBank/DDBJ databases">
        <title>Roseomonas sp. nov., isolated from feces of Tibetan antelopes in the Qinghai-Tibet plateau, China.</title>
        <authorList>
            <person name="Tian Z."/>
        </authorList>
    </citation>
    <scope>NUCLEOTIDE SEQUENCE [LARGE SCALE GENOMIC DNA]</scope>
    <source>
        <strain evidence="10 11">Z23</strain>
        <strain evidence="9 12">Z24</strain>
    </source>
</reference>
<dbReference type="EMBL" id="RAQU01000008">
    <property type="protein sequence ID" value="RKK05897.1"/>
    <property type="molecule type" value="Genomic_DNA"/>
</dbReference>
<evidence type="ECO:0000256" key="2">
    <source>
        <dbReference type="ARBA" id="ARBA00007145"/>
    </source>
</evidence>
<evidence type="ECO:0000256" key="1">
    <source>
        <dbReference type="ARBA" id="ARBA00005188"/>
    </source>
</evidence>
<evidence type="ECO:0000256" key="3">
    <source>
        <dbReference type="ARBA" id="ARBA00022598"/>
    </source>
</evidence>
<comment type="caution">
    <text evidence="9">The sequence shown here is derived from an EMBL/GenBank/DDBJ whole genome shotgun (WGS) entry which is preliminary data.</text>
</comment>